<evidence type="ECO:0000256" key="4">
    <source>
        <dbReference type="ARBA" id="ARBA00023157"/>
    </source>
</evidence>
<keyword evidence="4" id="KW-1015">Disulfide bond</keyword>
<gene>
    <name evidence="9" type="ORF">HERILL_LOCUS8280</name>
</gene>
<dbReference type="InterPro" id="IPR002018">
    <property type="entry name" value="CarbesteraseB"/>
</dbReference>
<name>A0A7R8UR64_HERIL</name>
<keyword evidence="6" id="KW-0732">Signal</keyword>
<dbReference type="EC" id="3.1.1.-" evidence="6"/>
<accession>A0A7R8UR64</accession>
<dbReference type="InterPro" id="IPR019826">
    <property type="entry name" value="Carboxylesterase_B_AS"/>
</dbReference>
<dbReference type="AlphaFoldDB" id="A0A7R8UR64"/>
<evidence type="ECO:0000313" key="9">
    <source>
        <dbReference type="EMBL" id="CAD7085436.1"/>
    </source>
</evidence>
<evidence type="ECO:0000259" key="8">
    <source>
        <dbReference type="Pfam" id="PF00135"/>
    </source>
</evidence>
<evidence type="ECO:0000256" key="7">
    <source>
        <dbReference type="SAM" id="MobiDB-lite"/>
    </source>
</evidence>
<feature type="compositionally biased region" description="Acidic residues" evidence="7">
    <location>
        <begin position="578"/>
        <end position="592"/>
    </location>
</feature>
<dbReference type="EMBL" id="LR899011">
    <property type="protein sequence ID" value="CAD7085436.1"/>
    <property type="molecule type" value="Genomic_DNA"/>
</dbReference>
<dbReference type="SUPFAM" id="SSF53474">
    <property type="entry name" value="alpha/beta-Hydrolases"/>
    <property type="match status" value="1"/>
</dbReference>
<evidence type="ECO:0000256" key="3">
    <source>
        <dbReference type="ARBA" id="ARBA00022801"/>
    </source>
</evidence>
<keyword evidence="5" id="KW-0325">Glycoprotein</keyword>
<keyword evidence="3 6" id="KW-0378">Hydrolase</keyword>
<evidence type="ECO:0000256" key="2">
    <source>
        <dbReference type="ARBA" id="ARBA00022487"/>
    </source>
</evidence>
<dbReference type="Gene3D" id="3.40.50.1820">
    <property type="entry name" value="alpha/beta hydrolase"/>
    <property type="match status" value="1"/>
</dbReference>
<protein>
    <recommendedName>
        <fullName evidence="6">Carboxylic ester hydrolase</fullName>
        <ecNumber evidence="6">3.1.1.-</ecNumber>
    </recommendedName>
</protein>
<dbReference type="Pfam" id="PF00135">
    <property type="entry name" value="COesterase"/>
    <property type="match status" value="1"/>
</dbReference>
<dbReference type="PROSITE" id="PS00122">
    <property type="entry name" value="CARBOXYLESTERASE_B_1"/>
    <property type="match status" value="1"/>
</dbReference>
<feature type="region of interest" description="Disordered" evidence="7">
    <location>
        <begin position="573"/>
        <end position="598"/>
    </location>
</feature>
<evidence type="ECO:0000256" key="1">
    <source>
        <dbReference type="ARBA" id="ARBA00005964"/>
    </source>
</evidence>
<sequence>MVKALVTAIVCIFMQLICYSSAVEDSVVPEAKEYGDVILTTALGKVRGTYLTSSSGRTFYAFRGIPYAKPPVGDLRFKAPQPIDQWNGILNATQDGPMCPQPTIEPKDVSEDCLFLNIYSHALSTEKNGEVRTPVIVYLHPGGFYSLSGQSKNFAGPKYLMDRNIVLVTLNYRLGSLGFLSTGTPEAPGNAGFKDQVMALKWVKLHIARFGGDPNSITLLGYSAGAVSATLHMVSPMSRHLFHKAIIMSGSSTAQGPVVSDQLHLAKRQARLLNCTDESIREMMDCLSTKDAIDFGNTLVDMFEFGGGPIALFAPVVEPDFGQERFLTDDPTKLFQRGRFMRIPVIAGITKDEFVGPAIYTLRNATLRNKLDSDLNVWAPVNFLYEKNSKRSNEISTKLRNFYLGDSPLSLNGSLDGLAKLYADAIIGFPMHRFVHLAARFTRVYQYRFSYQGRFSHTYFPKKDTPYGVVHHDDLLYLLTGPYIAPIFRETDPERITVERLTRMWASFAYRGDPNKPADEYLRDIRWRQFGFRREQYLDIGRDLVMKEHLYSDRYSFWKDLFPLQWGNRRNRLRDSSSEESNEDYPEPDSSEEDRYYS</sequence>
<evidence type="ECO:0000256" key="6">
    <source>
        <dbReference type="RuleBase" id="RU361235"/>
    </source>
</evidence>
<organism evidence="9 10">
    <name type="scientific">Hermetia illucens</name>
    <name type="common">Black soldier fly</name>
    <dbReference type="NCBI Taxonomy" id="343691"/>
    <lineage>
        <taxon>Eukaryota</taxon>
        <taxon>Metazoa</taxon>
        <taxon>Ecdysozoa</taxon>
        <taxon>Arthropoda</taxon>
        <taxon>Hexapoda</taxon>
        <taxon>Insecta</taxon>
        <taxon>Pterygota</taxon>
        <taxon>Neoptera</taxon>
        <taxon>Endopterygota</taxon>
        <taxon>Diptera</taxon>
        <taxon>Brachycera</taxon>
        <taxon>Stratiomyomorpha</taxon>
        <taxon>Stratiomyidae</taxon>
        <taxon>Hermetiinae</taxon>
        <taxon>Hermetia</taxon>
    </lineage>
</organism>
<feature type="signal peptide" evidence="6">
    <location>
        <begin position="1"/>
        <end position="22"/>
    </location>
</feature>
<reference evidence="9 10" key="1">
    <citation type="submission" date="2020-11" db="EMBL/GenBank/DDBJ databases">
        <authorList>
            <person name="Wallbank WR R."/>
            <person name="Pardo Diaz C."/>
            <person name="Kozak K."/>
            <person name="Martin S."/>
            <person name="Jiggins C."/>
            <person name="Moest M."/>
            <person name="Warren A I."/>
            <person name="Generalovic N T."/>
            <person name="Byers J.R.P. K."/>
            <person name="Montejo-Kovacevich G."/>
            <person name="Yen C E."/>
        </authorList>
    </citation>
    <scope>NUCLEOTIDE SEQUENCE [LARGE SCALE GENOMIC DNA]</scope>
</reference>
<comment type="similarity">
    <text evidence="1 6">Belongs to the type-B carboxylesterase/lipase family.</text>
</comment>
<evidence type="ECO:0000256" key="5">
    <source>
        <dbReference type="ARBA" id="ARBA00023180"/>
    </source>
</evidence>
<evidence type="ECO:0000313" key="10">
    <source>
        <dbReference type="Proteomes" id="UP000594454"/>
    </source>
</evidence>
<keyword evidence="2" id="KW-0719">Serine esterase</keyword>
<dbReference type="OrthoDB" id="19653at2759"/>
<dbReference type="GO" id="GO:0052689">
    <property type="term" value="F:carboxylic ester hydrolase activity"/>
    <property type="evidence" value="ECO:0007669"/>
    <property type="project" value="UniProtKB-KW"/>
</dbReference>
<dbReference type="InParanoid" id="A0A7R8UR64"/>
<feature type="chain" id="PRO_5031605795" description="Carboxylic ester hydrolase" evidence="6">
    <location>
        <begin position="23"/>
        <end position="598"/>
    </location>
</feature>
<keyword evidence="10" id="KW-1185">Reference proteome</keyword>
<dbReference type="OMA" id="SRMFTED"/>
<dbReference type="InterPro" id="IPR029058">
    <property type="entry name" value="AB_hydrolase_fold"/>
</dbReference>
<dbReference type="Proteomes" id="UP000594454">
    <property type="component" value="Chromosome 3"/>
</dbReference>
<feature type="domain" description="Carboxylesterase type B" evidence="8">
    <location>
        <begin position="38"/>
        <end position="558"/>
    </location>
</feature>
<dbReference type="PANTHER" id="PTHR11559">
    <property type="entry name" value="CARBOXYLESTERASE"/>
    <property type="match status" value="1"/>
</dbReference>
<proteinExistence type="inferred from homology"/>
<dbReference type="FunFam" id="3.40.50.1820:FF:000155">
    <property type="entry name" value="Carboxylic ester hydrolase"/>
    <property type="match status" value="1"/>
</dbReference>
<dbReference type="InterPro" id="IPR050309">
    <property type="entry name" value="Type-B_Carboxylest/Lipase"/>
</dbReference>